<feature type="region of interest" description="Disordered" evidence="8">
    <location>
        <begin position="512"/>
        <end position="535"/>
    </location>
</feature>
<evidence type="ECO:0000256" key="6">
    <source>
        <dbReference type="ARBA" id="ARBA00023136"/>
    </source>
</evidence>
<dbReference type="EMBL" id="RCUY01000002">
    <property type="protein sequence ID" value="RLP84256.1"/>
    <property type="molecule type" value="Genomic_DNA"/>
</dbReference>
<comment type="similarity">
    <text evidence="2 7">Belongs to the purine-cytosine permease (2.A.39) family.</text>
</comment>
<evidence type="ECO:0000256" key="1">
    <source>
        <dbReference type="ARBA" id="ARBA00004141"/>
    </source>
</evidence>
<evidence type="ECO:0000256" key="8">
    <source>
        <dbReference type="SAM" id="MobiDB-lite"/>
    </source>
</evidence>
<feature type="transmembrane region" description="Helical" evidence="9">
    <location>
        <begin position="445"/>
        <end position="471"/>
    </location>
</feature>
<feature type="transmembrane region" description="Helical" evidence="9">
    <location>
        <begin position="335"/>
        <end position="355"/>
    </location>
</feature>
<feature type="transmembrane region" description="Helical" evidence="9">
    <location>
        <begin position="54"/>
        <end position="73"/>
    </location>
</feature>
<dbReference type="GO" id="GO:0022857">
    <property type="term" value="F:transmembrane transporter activity"/>
    <property type="evidence" value="ECO:0007669"/>
    <property type="project" value="InterPro"/>
</dbReference>
<dbReference type="InterPro" id="IPR026030">
    <property type="entry name" value="Pur-cyt_permease_Fcy2/21/22"/>
</dbReference>
<dbReference type="Gene3D" id="1.10.4160.10">
    <property type="entry name" value="Hydantoin permease"/>
    <property type="match status" value="1"/>
</dbReference>
<evidence type="ECO:0000256" key="4">
    <source>
        <dbReference type="ARBA" id="ARBA00022692"/>
    </source>
</evidence>
<protein>
    <submittedName>
        <fullName evidence="10">Permease</fullName>
    </submittedName>
</protein>
<feature type="transmembrane region" description="Helical" evidence="9">
    <location>
        <begin position="206"/>
        <end position="225"/>
    </location>
</feature>
<feature type="transmembrane region" description="Helical" evidence="9">
    <location>
        <begin position="289"/>
        <end position="314"/>
    </location>
</feature>
<dbReference type="GO" id="GO:0005886">
    <property type="term" value="C:plasma membrane"/>
    <property type="evidence" value="ECO:0007669"/>
    <property type="project" value="TreeGrafter"/>
</dbReference>
<feature type="compositionally biased region" description="Acidic residues" evidence="8">
    <location>
        <begin position="525"/>
        <end position="535"/>
    </location>
</feature>
<keyword evidence="3 7" id="KW-0813">Transport</keyword>
<feature type="compositionally biased region" description="Low complexity" evidence="8">
    <location>
        <begin position="512"/>
        <end position="524"/>
    </location>
</feature>
<keyword evidence="5 9" id="KW-1133">Transmembrane helix</keyword>
<proteinExistence type="inferred from homology"/>
<keyword evidence="4 9" id="KW-0812">Transmembrane</keyword>
<dbReference type="AlphaFoldDB" id="A0A3L7AV53"/>
<dbReference type="Pfam" id="PF02133">
    <property type="entry name" value="Transp_cyt_pur"/>
    <property type="match status" value="1"/>
</dbReference>
<gene>
    <name evidence="10" type="ORF">D9V34_04900</name>
</gene>
<evidence type="ECO:0000256" key="5">
    <source>
        <dbReference type="ARBA" id="ARBA00022989"/>
    </source>
</evidence>
<evidence type="ECO:0000256" key="7">
    <source>
        <dbReference type="PIRNR" id="PIRNR002744"/>
    </source>
</evidence>
<feature type="transmembrane region" description="Helical" evidence="9">
    <location>
        <begin position="245"/>
        <end position="269"/>
    </location>
</feature>
<dbReference type="PANTHER" id="PTHR31806">
    <property type="entry name" value="PURINE-CYTOSINE PERMEASE FCY2-RELATED"/>
    <property type="match status" value="1"/>
</dbReference>
<evidence type="ECO:0000313" key="10">
    <source>
        <dbReference type="EMBL" id="RLP84256.1"/>
    </source>
</evidence>
<dbReference type="Proteomes" id="UP000269438">
    <property type="component" value="Unassembled WGS sequence"/>
</dbReference>
<feature type="transmembrane region" description="Helical" evidence="9">
    <location>
        <begin position="27"/>
        <end position="47"/>
    </location>
</feature>
<organism evidence="10 11">
    <name type="scientific">Mycetocola lacteus</name>
    <dbReference type="NCBI Taxonomy" id="76637"/>
    <lineage>
        <taxon>Bacteria</taxon>
        <taxon>Bacillati</taxon>
        <taxon>Actinomycetota</taxon>
        <taxon>Actinomycetes</taxon>
        <taxon>Micrococcales</taxon>
        <taxon>Microbacteriaceae</taxon>
        <taxon>Mycetocola</taxon>
    </lineage>
</organism>
<evidence type="ECO:0000313" key="11">
    <source>
        <dbReference type="Proteomes" id="UP000269438"/>
    </source>
</evidence>
<feature type="transmembrane region" description="Helical" evidence="9">
    <location>
        <begin position="146"/>
        <end position="166"/>
    </location>
</feature>
<evidence type="ECO:0000256" key="9">
    <source>
        <dbReference type="SAM" id="Phobius"/>
    </source>
</evidence>
<reference evidence="10 11" key="1">
    <citation type="submission" date="2018-10" db="EMBL/GenBank/DDBJ databases">
        <authorList>
            <person name="Li J."/>
        </authorList>
    </citation>
    <scope>NUCLEOTIDE SEQUENCE [LARGE SCALE GENOMIC DNA]</scope>
    <source>
        <strain evidence="10 11">JCM 11654</strain>
    </source>
</reference>
<accession>A0A3L7AV53</accession>
<comment type="subcellular location">
    <subcellularLocation>
        <location evidence="1">Membrane</location>
        <topology evidence="1">Multi-pass membrane protein</topology>
    </subcellularLocation>
</comment>
<comment type="caution">
    <text evidence="10">The sequence shown here is derived from an EMBL/GenBank/DDBJ whole genome shotgun (WGS) entry which is preliminary data.</text>
</comment>
<feature type="transmembrane region" description="Helical" evidence="9">
    <location>
        <begin position="361"/>
        <end position="382"/>
    </location>
</feature>
<feature type="transmembrane region" description="Helical" evidence="9">
    <location>
        <begin position="403"/>
        <end position="425"/>
    </location>
</feature>
<evidence type="ECO:0000256" key="3">
    <source>
        <dbReference type="ARBA" id="ARBA00022448"/>
    </source>
</evidence>
<feature type="transmembrane region" description="Helical" evidence="9">
    <location>
        <begin position="173"/>
        <end position="191"/>
    </location>
</feature>
<keyword evidence="6 7" id="KW-0472">Membrane</keyword>
<sequence>MGVEANGINPVPDAERRGKPSGLFPVWFSWNVSILGVSYGIFIFTLGLNVWQTIIAGTLGYLISAALVGLIAVGGPRTGLPTLVQTRFAFGSKGNFLPAFFGYLSNTGWQVTSITLASTTGANLFAKVWPSLFAGDGGAPTVPTTVGWFIVVLAVTMTAAVFGHGFILAIEVWIAWITGVMTIAFLFFVLPEVKWGQLGTAQAGDPFVFVGGIIMAMTIVGIGFINSGGDFSRYLPRKTHARGVIGATTFGIAVPVIAMLVVGALLVGSDAKLGEAAANDPIGALTSLLPMWFFIPFSIVIVLSLVSAATTGIYSSGLALMAVGFPLRRSVTTAINALLIAAGAFYLLFISTSFLATFQSFLSLIAVLMGTMGGIQLVDFIRQRRLNWDIRMINGSGFGGRDWRWTAFVSLIIGTIVGLGTVTSADPNFAHITGFFLTQEAREGVIGASNIGVIGAMVLGAALYALLTFAFKVDLPPDRSKLPASEQGDLPADAEILAVGVAVAAPADAPADVVATEAPGTAETPEAELDPEAAR</sequence>
<dbReference type="OrthoDB" id="9809167at2"/>
<dbReference type="InterPro" id="IPR001248">
    <property type="entry name" value="Pur-cyt_permease"/>
</dbReference>
<dbReference type="PANTHER" id="PTHR31806:SF1">
    <property type="entry name" value="PURINE-CYTOSINE PERMEASE FCY2-RELATED"/>
    <property type="match status" value="1"/>
</dbReference>
<dbReference type="PIRSF" id="PIRSF002744">
    <property type="entry name" value="Pur-cyt_permease"/>
    <property type="match status" value="1"/>
</dbReference>
<name>A0A3L7AV53_9MICO</name>
<evidence type="ECO:0000256" key="2">
    <source>
        <dbReference type="ARBA" id="ARBA00008974"/>
    </source>
</evidence>
<keyword evidence="11" id="KW-1185">Reference proteome</keyword>